<evidence type="ECO:0000256" key="7">
    <source>
        <dbReference type="ARBA" id="ARBA00022884"/>
    </source>
</evidence>
<evidence type="ECO:0000313" key="12">
    <source>
        <dbReference type="Ensembl" id="ENSPTRP00000069390.1"/>
    </source>
</evidence>
<reference evidence="12" key="2">
    <citation type="submission" date="2025-08" db="UniProtKB">
        <authorList>
            <consortium name="Ensembl"/>
        </authorList>
    </citation>
    <scope>IDENTIFICATION</scope>
</reference>
<dbReference type="Proteomes" id="UP000002277">
    <property type="component" value="Chromosome 15"/>
</dbReference>
<reference evidence="12 13" key="1">
    <citation type="journal article" date="2005" name="Nature">
        <title>Initial sequence of the chimpanzee genome and comparison with the human genome.</title>
        <authorList>
            <consortium name="Chimpanzee sequencing and analysis consortium"/>
        </authorList>
    </citation>
    <scope>NUCLEOTIDE SEQUENCE [LARGE SCALE GENOMIC DNA]</scope>
</reference>
<dbReference type="PANTHER" id="PTHR11673">
    <property type="entry name" value="TRANSLATION INITIATION FACTOR 5A FAMILY MEMBER"/>
    <property type="match status" value="1"/>
</dbReference>
<dbReference type="SUPFAM" id="SSF50104">
    <property type="entry name" value="Translation proteins SH3-like domain"/>
    <property type="match status" value="1"/>
</dbReference>
<evidence type="ECO:0000259" key="11">
    <source>
        <dbReference type="SMART" id="SM01376"/>
    </source>
</evidence>
<dbReference type="Bgee" id="ENSPTRG00000045341">
    <property type="expression patterns" value="Expressed in colon and 9 other cell types or tissues"/>
</dbReference>
<protein>
    <recommendedName>
        <fullName evidence="10">Eukaryotic translation initiation factor 5A</fullName>
        <shortName evidence="10">eIF-5A</shortName>
    </recommendedName>
</protein>
<evidence type="ECO:0000256" key="4">
    <source>
        <dbReference type="ARBA" id="ARBA00022490"/>
    </source>
</evidence>
<dbReference type="GO" id="GO:0003746">
    <property type="term" value="F:translation elongation factor activity"/>
    <property type="evidence" value="ECO:0000318"/>
    <property type="project" value="GO_Central"/>
</dbReference>
<evidence type="ECO:0000256" key="6">
    <source>
        <dbReference type="ARBA" id="ARBA00022824"/>
    </source>
</evidence>
<evidence type="ECO:0000256" key="2">
    <source>
        <dbReference type="ARBA" id="ARBA00004496"/>
    </source>
</evidence>
<dbReference type="InterPro" id="IPR020189">
    <property type="entry name" value="IF5A_C"/>
</dbReference>
<dbReference type="InterPro" id="IPR001884">
    <property type="entry name" value="IF5A-like"/>
</dbReference>
<sequence>MVYEIDLTTGDAGASSTYPMQCSTLCKSGFMVFKGQPCKIVKMLTSKTGKHGHAKVHLVGIAVFMGKKEEEDICPSIHNVDVPNIQRHDYQLICIQDSCLSLPTEADEVPEDLKLPESELGKYNAGEDVQVSVMCAVSEEYAVAIKPCK</sequence>
<dbReference type="GO" id="GO:0003723">
    <property type="term" value="F:RNA binding"/>
    <property type="evidence" value="ECO:0007669"/>
    <property type="project" value="UniProtKB-KW"/>
</dbReference>
<dbReference type="PROSITE" id="PS00302">
    <property type="entry name" value="IF5A_HYPUSINE"/>
    <property type="match status" value="1"/>
</dbReference>
<dbReference type="GO" id="GO:0045901">
    <property type="term" value="P:positive regulation of translational elongation"/>
    <property type="evidence" value="ECO:0007669"/>
    <property type="project" value="UniProtKB-UniRule"/>
</dbReference>
<dbReference type="EMBL" id="AACZ04064653">
    <property type="status" value="NOT_ANNOTATED_CDS"/>
    <property type="molecule type" value="Genomic_DNA"/>
</dbReference>
<dbReference type="InterPro" id="IPR012340">
    <property type="entry name" value="NA-bd_OB-fold"/>
</dbReference>
<comment type="PTM">
    <text evidence="10">eIF-5A seems to be the only eukaryotic protein to have a hypusine residue which is a post-translational modification of a lysine by the addition of a butylamino group.</text>
</comment>
<organism evidence="12 13">
    <name type="scientific">Pan troglodytes</name>
    <name type="common">Chimpanzee</name>
    <dbReference type="NCBI Taxonomy" id="9598"/>
    <lineage>
        <taxon>Eukaryota</taxon>
        <taxon>Metazoa</taxon>
        <taxon>Chordata</taxon>
        <taxon>Craniata</taxon>
        <taxon>Vertebrata</taxon>
        <taxon>Euteleostomi</taxon>
        <taxon>Mammalia</taxon>
        <taxon>Eutheria</taxon>
        <taxon>Euarchontoglires</taxon>
        <taxon>Primates</taxon>
        <taxon>Haplorrhini</taxon>
        <taxon>Catarrhini</taxon>
        <taxon>Hominidae</taxon>
        <taxon>Pan</taxon>
    </lineage>
</organism>
<evidence type="ECO:0000313" key="13">
    <source>
        <dbReference type="Proteomes" id="UP000002277"/>
    </source>
</evidence>
<dbReference type="InParanoid" id="A0A2I3RXE2"/>
<dbReference type="FunFam" id="2.40.50.140:FF:000034">
    <property type="entry name" value="Eukaryotic translation initiation factor 5A"/>
    <property type="match status" value="1"/>
</dbReference>
<keyword evidence="7" id="KW-0694">RNA-binding</keyword>
<keyword evidence="4" id="KW-0963">Cytoplasm</keyword>
<evidence type="ECO:0000256" key="1">
    <source>
        <dbReference type="ARBA" id="ARBA00004397"/>
    </source>
</evidence>
<dbReference type="OMA" id="IVKMSTS"/>
<keyword evidence="13" id="KW-1185">Reference proteome</keyword>
<feature type="domain" description="Translation initiation factor 5A C-terminal" evidence="11">
    <location>
        <begin position="84"/>
        <end position="146"/>
    </location>
</feature>
<dbReference type="Pfam" id="PF21485">
    <property type="entry name" value="IF5A-like_N"/>
    <property type="match status" value="1"/>
</dbReference>
<keyword evidence="6" id="KW-0256">Endoplasmic reticulum</keyword>
<evidence type="ECO:0000256" key="8">
    <source>
        <dbReference type="ARBA" id="ARBA00022917"/>
    </source>
</evidence>
<keyword evidence="8 10" id="KW-0648">Protein biosynthesis</keyword>
<comment type="similarity">
    <text evidence="3 10">Belongs to the eIF-5A family.</text>
</comment>
<evidence type="ECO:0000256" key="5">
    <source>
        <dbReference type="ARBA" id="ARBA00022768"/>
    </source>
</evidence>
<dbReference type="NCBIfam" id="TIGR00037">
    <property type="entry name" value="eIF_5A"/>
    <property type="match status" value="1"/>
</dbReference>
<dbReference type="FunFam" id="2.30.30.30:FF:000007">
    <property type="entry name" value="Eukaryotic translation initiation factor 5A"/>
    <property type="match status" value="1"/>
</dbReference>
<dbReference type="GO" id="GO:0005789">
    <property type="term" value="C:endoplasmic reticulum membrane"/>
    <property type="evidence" value="ECO:0007669"/>
    <property type="project" value="UniProtKB-SubCell"/>
</dbReference>
<dbReference type="GO" id="GO:0045905">
    <property type="term" value="P:positive regulation of translational termination"/>
    <property type="evidence" value="ECO:0007669"/>
    <property type="project" value="UniProtKB-UniRule"/>
</dbReference>
<evidence type="ECO:0000256" key="10">
    <source>
        <dbReference type="RuleBase" id="RU362005"/>
    </source>
</evidence>
<dbReference type="Ensembl" id="ENSPTRT00000091033.1">
    <property type="protein sequence ID" value="ENSPTRP00000069390.1"/>
    <property type="gene ID" value="ENSPTRG00000045341.1"/>
</dbReference>
<evidence type="ECO:0000256" key="9">
    <source>
        <dbReference type="ARBA" id="ARBA00023071"/>
    </source>
</evidence>
<dbReference type="AlphaFoldDB" id="A0A2I3RXE2"/>
<keyword evidence="9 10" id="KW-0385">Hypusine</keyword>
<dbReference type="Pfam" id="PF01287">
    <property type="entry name" value="eIF-5a"/>
    <property type="match status" value="1"/>
</dbReference>
<dbReference type="InterPro" id="IPR048670">
    <property type="entry name" value="IF5A-like_N"/>
</dbReference>
<comment type="subcellular location">
    <subcellularLocation>
        <location evidence="2">Cytoplasm</location>
    </subcellularLocation>
    <subcellularLocation>
        <location evidence="1">Endoplasmic reticulum membrane</location>
        <topology evidence="1">Peripheral membrane protein</topology>
        <orientation evidence="1">Cytoplasmic side</orientation>
    </subcellularLocation>
</comment>
<name>A0A2I3RXE2_PANTR</name>
<dbReference type="InterPro" id="IPR014722">
    <property type="entry name" value="Rib_uL2_dom2"/>
</dbReference>
<dbReference type="GeneTree" id="ENSGT00390000003738"/>
<dbReference type="InterPro" id="IPR008991">
    <property type="entry name" value="Translation_prot_SH3-like_sf"/>
</dbReference>
<accession>A0A2I3RXE2</accession>
<reference evidence="12" key="3">
    <citation type="submission" date="2025-09" db="UniProtKB">
        <authorList>
            <consortium name="Ensembl"/>
        </authorList>
    </citation>
    <scope>IDENTIFICATION</scope>
</reference>
<dbReference type="GO" id="GO:0043022">
    <property type="term" value="F:ribosome binding"/>
    <property type="evidence" value="ECO:0007669"/>
    <property type="project" value="UniProtKB-UniRule"/>
</dbReference>
<proteinExistence type="inferred from homology"/>
<dbReference type="GO" id="GO:0006414">
    <property type="term" value="P:translational elongation"/>
    <property type="evidence" value="ECO:0000318"/>
    <property type="project" value="GO_Central"/>
</dbReference>
<keyword evidence="5" id="KW-0251">Elongation factor</keyword>
<evidence type="ECO:0000256" key="3">
    <source>
        <dbReference type="ARBA" id="ARBA00006016"/>
    </source>
</evidence>
<dbReference type="InterPro" id="IPR019769">
    <property type="entry name" value="Trans_elong_IF5A_hypusine_site"/>
</dbReference>
<dbReference type="SUPFAM" id="SSF50249">
    <property type="entry name" value="Nucleic acid-binding proteins"/>
    <property type="match status" value="1"/>
</dbReference>
<dbReference type="SMART" id="SM01376">
    <property type="entry name" value="eIF-5a"/>
    <property type="match status" value="1"/>
</dbReference>
<dbReference type="PIRSF" id="PIRSF003025">
    <property type="entry name" value="eIF5A"/>
    <property type="match status" value="1"/>
</dbReference>
<dbReference type="Gene3D" id="2.40.50.140">
    <property type="entry name" value="Nucleic acid-binding proteins"/>
    <property type="match status" value="1"/>
</dbReference>
<dbReference type="Gene3D" id="2.30.30.30">
    <property type="match status" value="1"/>
</dbReference>
<comment type="function">
    <text evidence="10">Translation factor that promotes translation elongation and termination, particularly upon ribosome stalling at specific amino acid sequence contexts. Binds between the exit (E) and peptidyl (P) site of the ribosome and promotes rescue of stalled ribosome: specifically required for efficient translation of polyproline-containing peptides as well as other motifs that stall the ribosome. Acts as ribosome quality control (RQC) cofactor by joining the RQC complex to facilitate peptidyl transfer during CAT tailing step.</text>
</comment>